<evidence type="ECO:0000313" key="2">
    <source>
        <dbReference type="EMBL" id="AUF83785.1"/>
    </source>
</evidence>
<dbReference type="Proteomes" id="UP000233419">
    <property type="component" value="Chromosome"/>
</dbReference>
<sequence>MKKILTLMGAASIVAGTAIAAPKVAKKIDILQNNNEQSEISKANEKNTLTFSEVKKQINNLSNMTYNSFDLAKSAFENLSNNFMKVEAQINETTIKENSKANGYYIFDINVTPISESSWENDEKSTIKFTTAVKVDERNVYTESEVKETISLYLQNSFAKSGPKTVLDVKKTLLRIANSTNDILPSKDIIINKIVSGDLNEQDINLPVNEVVNFSISVSLKDDFKWEDTKNGAVKVLEIEQRVDGREDIDFSKEVEEIKVKFLEGQYNSVDEFKKEIAAHKSLNNNGISYLLKENSDNNTSVPIALIDSTIEATIDAKKYRWLGEPDDNGNKEFKLNSVKIDNRVETSYKEIQKQINDFILNSNKQYESAPELYNDINKNLNFDDKGAIITTLEYDEKTNTLKMFVILNQMNKWTNAEPELINGTSNTASFEINNITFINKSVNPTALLEEFSTYMNEMSNIENNNDIEAKVKTYLENSKFKEQLDLVENSINIEGDFEKELEVILSVSFKLRDEFKWTEGTQTGNQIDITKLLSK</sequence>
<reference evidence="2 3" key="1">
    <citation type="submission" date="2017-12" db="EMBL/GenBank/DDBJ databases">
        <title>Mesoplasma syrphidae YJS, Complete Genome.</title>
        <authorList>
            <person name="Knight T.F."/>
            <person name="Citino T."/>
            <person name="Rubinstein R."/>
            <person name="Neuschaefer Z."/>
        </authorList>
    </citation>
    <scope>NUCLEOTIDE SEQUENCE [LARGE SCALE GENOMIC DNA]</scope>
    <source>
        <strain evidence="2 3">YJS</strain>
    </source>
</reference>
<accession>A0A2K9C9U6</accession>
<feature type="chain" id="PRO_5014623014" evidence="1">
    <location>
        <begin position="21"/>
        <end position="536"/>
    </location>
</feature>
<gene>
    <name evidence="2" type="ORF">CXP39_03215</name>
</gene>
<evidence type="ECO:0000256" key="1">
    <source>
        <dbReference type="SAM" id="SignalP"/>
    </source>
</evidence>
<name>A0A2K9C9U6_9MOLU</name>
<dbReference type="AlphaFoldDB" id="A0A2K9C9U6"/>
<dbReference type="OrthoDB" id="392745at2"/>
<proteinExistence type="predicted"/>
<keyword evidence="1" id="KW-0732">Signal</keyword>
<evidence type="ECO:0000313" key="3">
    <source>
        <dbReference type="Proteomes" id="UP000233419"/>
    </source>
</evidence>
<keyword evidence="3" id="KW-1185">Reference proteome</keyword>
<organism evidence="2 3">
    <name type="scientific">Mesoplasma syrphidae</name>
    <dbReference type="NCBI Taxonomy" id="225999"/>
    <lineage>
        <taxon>Bacteria</taxon>
        <taxon>Bacillati</taxon>
        <taxon>Mycoplasmatota</taxon>
        <taxon>Mollicutes</taxon>
        <taxon>Entomoplasmatales</taxon>
        <taxon>Entomoplasmataceae</taxon>
        <taxon>Mesoplasma</taxon>
    </lineage>
</organism>
<protein>
    <submittedName>
        <fullName evidence="2">Uncharacterized protein</fullName>
    </submittedName>
</protein>
<feature type="signal peptide" evidence="1">
    <location>
        <begin position="1"/>
        <end position="20"/>
    </location>
</feature>
<dbReference type="RefSeq" id="WP_027048600.1">
    <property type="nucleotide sequence ID" value="NZ_CP025257.1"/>
</dbReference>
<dbReference type="EMBL" id="CP025257">
    <property type="protein sequence ID" value="AUF83785.1"/>
    <property type="molecule type" value="Genomic_DNA"/>
</dbReference>
<dbReference type="KEGG" id="msyr:CXP39_03215"/>